<dbReference type="AlphaFoldDB" id="A0A5M9JYV7"/>
<sequence>MPPSSHSPSERTANFTSSRNPSPKAFTRRSSSPSSPSVLDTLGNLQNWGKLKYPAAITVISHCLLSHARSPSPHRPPTPQET</sequence>
<dbReference type="Proteomes" id="UP000322873">
    <property type="component" value="Unassembled WGS sequence"/>
</dbReference>
<keyword evidence="3" id="KW-1185">Reference proteome</keyword>
<feature type="region of interest" description="Disordered" evidence="1">
    <location>
        <begin position="1"/>
        <end position="38"/>
    </location>
</feature>
<evidence type="ECO:0000313" key="3">
    <source>
        <dbReference type="Proteomes" id="UP000322873"/>
    </source>
</evidence>
<evidence type="ECO:0000313" key="2">
    <source>
        <dbReference type="EMBL" id="KAA8572902.1"/>
    </source>
</evidence>
<comment type="caution">
    <text evidence="2">The sequence shown here is derived from an EMBL/GenBank/DDBJ whole genome shotgun (WGS) entry which is preliminary data.</text>
</comment>
<name>A0A5M9JYV7_MONFR</name>
<organism evidence="2 3">
    <name type="scientific">Monilinia fructicola</name>
    <name type="common">Brown rot fungus</name>
    <name type="synonym">Ciboria fructicola</name>
    <dbReference type="NCBI Taxonomy" id="38448"/>
    <lineage>
        <taxon>Eukaryota</taxon>
        <taxon>Fungi</taxon>
        <taxon>Dikarya</taxon>
        <taxon>Ascomycota</taxon>
        <taxon>Pezizomycotina</taxon>
        <taxon>Leotiomycetes</taxon>
        <taxon>Helotiales</taxon>
        <taxon>Sclerotiniaceae</taxon>
        <taxon>Monilinia</taxon>
    </lineage>
</organism>
<proteinExistence type="predicted"/>
<evidence type="ECO:0000256" key="1">
    <source>
        <dbReference type="SAM" id="MobiDB-lite"/>
    </source>
</evidence>
<reference evidence="2 3" key="1">
    <citation type="submission" date="2019-06" db="EMBL/GenBank/DDBJ databases">
        <title>Genome Sequence of the Brown Rot Fungal Pathogen Monilinia fructicola.</title>
        <authorList>
            <person name="De Miccolis Angelini R.M."/>
            <person name="Landi L."/>
            <person name="Abate D."/>
            <person name="Pollastro S."/>
            <person name="Romanazzi G."/>
            <person name="Faretra F."/>
        </authorList>
    </citation>
    <scope>NUCLEOTIDE SEQUENCE [LARGE SCALE GENOMIC DNA]</scope>
    <source>
        <strain evidence="2 3">Mfrc123</strain>
    </source>
</reference>
<accession>A0A5M9JYV7</accession>
<dbReference type="EMBL" id="VICG01000004">
    <property type="protein sequence ID" value="KAA8572902.1"/>
    <property type="molecule type" value="Genomic_DNA"/>
</dbReference>
<gene>
    <name evidence="2" type="ORF">EYC84_003459</name>
</gene>
<feature type="compositionally biased region" description="Polar residues" evidence="1">
    <location>
        <begin position="1"/>
        <end position="21"/>
    </location>
</feature>
<protein>
    <submittedName>
        <fullName evidence="2">Uncharacterized protein</fullName>
    </submittedName>
</protein>